<dbReference type="AlphaFoldDB" id="A0A9P3G8Q9"/>
<reference evidence="2 3" key="1">
    <citation type="submission" date="2021-08" db="EMBL/GenBank/DDBJ databases">
        <title>Draft Genome Sequence of Phanerochaete sordida strain YK-624.</title>
        <authorList>
            <person name="Mori T."/>
            <person name="Dohra H."/>
            <person name="Suzuki T."/>
            <person name="Kawagishi H."/>
            <person name="Hirai H."/>
        </authorList>
    </citation>
    <scope>NUCLEOTIDE SEQUENCE [LARGE SCALE GENOMIC DNA]</scope>
    <source>
        <strain evidence="2 3">YK-624</strain>
    </source>
</reference>
<proteinExistence type="predicted"/>
<dbReference type="EMBL" id="BPQB01000015">
    <property type="protein sequence ID" value="GJE89990.1"/>
    <property type="molecule type" value="Genomic_DNA"/>
</dbReference>
<comment type="caution">
    <text evidence="2">The sequence shown here is derived from an EMBL/GenBank/DDBJ whole genome shotgun (WGS) entry which is preliminary data.</text>
</comment>
<gene>
    <name evidence="2" type="ORF">PsYK624_061090</name>
</gene>
<evidence type="ECO:0000313" key="3">
    <source>
        <dbReference type="Proteomes" id="UP000703269"/>
    </source>
</evidence>
<sequence>MQSLIYVPSPYSLTNISFEELPHLAQHYLTDVLSISAPHAMTPGQIETEMSRLCAQLCRALEGNTMALVQARRQADLACLDAEPRSPVDLDADNAQRVLEVLGILLPERERLMDDFVGRFDALVWLDLSQPREEPLSIEQQKKYRDEHPLFQATLQSARDVLVALDCEVALLDEMRRGPSSVSPMKQVFWQGDQHSMPSPRANGNFSGIGARRMSHTFRRNSEASVANWRRKGESHPAPPSDSDASSDAGASHCA</sequence>
<protein>
    <submittedName>
        <fullName evidence="2">Uncharacterized protein</fullName>
    </submittedName>
</protein>
<name>A0A9P3G8Q9_9APHY</name>
<dbReference type="Proteomes" id="UP000703269">
    <property type="component" value="Unassembled WGS sequence"/>
</dbReference>
<feature type="region of interest" description="Disordered" evidence="1">
    <location>
        <begin position="220"/>
        <end position="255"/>
    </location>
</feature>
<keyword evidence="3" id="KW-1185">Reference proteome</keyword>
<evidence type="ECO:0000313" key="2">
    <source>
        <dbReference type="EMBL" id="GJE89990.1"/>
    </source>
</evidence>
<organism evidence="2 3">
    <name type="scientific">Phanerochaete sordida</name>
    <dbReference type="NCBI Taxonomy" id="48140"/>
    <lineage>
        <taxon>Eukaryota</taxon>
        <taxon>Fungi</taxon>
        <taxon>Dikarya</taxon>
        <taxon>Basidiomycota</taxon>
        <taxon>Agaricomycotina</taxon>
        <taxon>Agaricomycetes</taxon>
        <taxon>Polyporales</taxon>
        <taxon>Phanerochaetaceae</taxon>
        <taxon>Phanerochaete</taxon>
    </lineage>
</organism>
<feature type="compositionally biased region" description="Low complexity" evidence="1">
    <location>
        <begin position="241"/>
        <end position="255"/>
    </location>
</feature>
<dbReference type="OrthoDB" id="2645319at2759"/>
<evidence type="ECO:0000256" key="1">
    <source>
        <dbReference type="SAM" id="MobiDB-lite"/>
    </source>
</evidence>
<accession>A0A9P3G8Q9</accession>